<proteinExistence type="predicted"/>
<gene>
    <name evidence="1" type="ORF">ACFSFX_01580</name>
</gene>
<evidence type="ECO:0000313" key="1">
    <source>
        <dbReference type="EMBL" id="MFD1845287.1"/>
    </source>
</evidence>
<organism evidence="1 2">
    <name type="scientific">Arthrobacter flavus</name>
    <dbReference type="NCBI Taxonomy" id="95172"/>
    <lineage>
        <taxon>Bacteria</taxon>
        <taxon>Bacillati</taxon>
        <taxon>Actinomycetota</taxon>
        <taxon>Actinomycetes</taxon>
        <taxon>Micrococcales</taxon>
        <taxon>Micrococcaceae</taxon>
        <taxon>Arthrobacter</taxon>
    </lineage>
</organism>
<accession>A0ABW4Q1R8</accession>
<dbReference type="Proteomes" id="UP001597307">
    <property type="component" value="Unassembled WGS sequence"/>
</dbReference>
<keyword evidence="2" id="KW-1185">Reference proteome</keyword>
<sequence>MNEYPHKEPRMDGFLAHHTGERLEELSGIAGRQPYASAGPKISPETLELLETAAQAGKLGRLVAGSRSADLAPLVRAGLLTDKGALTSQGRLVTGPWRESFASLRLSAQHQGRASDFQVWISAEGCLVLAGPSAATMISGPADEWHQVDFLAADHLYPALAAWVGIAPAWNVASETSVVDGELVGARVRDRTVAPPVGADAPLVNMWQQPWVLWRLVVEPDHTHAVPATYLNAGSAGHYHLGSDDAGTHLTPVPSSAVYRVLAHQIDALLHS</sequence>
<evidence type="ECO:0000313" key="2">
    <source>
        <dbReference type="Proteomes" id="UP001597307"/>
    </source>
</evidence>
<name>A0ABW4Q1R8_9MICC</name>
<protein>
    <submittedName>
        <fullName evidence="1">Uncharacterized protein</fullName>
    </submittedName>
</protein>
<reference evidence="2" key="1">
    <citation type="journal article" date="2019" name="Int. J. Syst. Evol. Microbiol.">
        <title>The Global Catalogue of Microorganisms (GCM) 10K type strain sequencing project: providing services to taxonomists for standard genome sequencing and annotation.</title>
        <authorList>
            <consortium name="The Broad Institute Genomics Platform"/>
            <consortium name="The Broad Institute Genome Sequencing Center for Infectious Disease"/>
            <person name="Wu L."/>
            <person name="Ma J."/>
        </authorList>
    </citation>
    <scope>NUCLEOTIDE SEQUENCE [LARGE SCALE GENOMIC DNA]</scope>
    <source>
        <strain evidence="2">JCM 11496</strain>
    </source>
</reference>
<dbReference type="RefSeq" id="WP_343877341.1">
    <property type="nucleotide sequence ID" value="NZ_BAAAIJ010000004.1"/>
</dbReference>
<dbReference type="EMBL" id="JBHUGA010000004">
    <property type="protein sequence ID" value="MFD1845287.1"/>
    <property type="molecule type" value="Genomic_DNA"/>
</dbReference>
<comment type="caution">
    <text evidence="1">The sequence shown here is derived from an EMBL/GenBank/DDBJ whole genome shotgun (WGS) entry which is preliminary data.</text>
</comment>